<dbReference type="PANTHER" id="PTHR45527:SF1">
    <property type="entry name" value="FATTY ACID SYNTHASE"/>
    <property type="match status" value="1"/>
</dbReference>
<dbReference type="GO" id="GO:0044550">
    <property type="term" value="P:secondary metabolite biosynthetic process"/>
    <property type="evidence" value="ECO:0007669"/>
    <property type="project" value="TreeGrafter"/>
</dbReference>
<dbReference type="OrthoDB" id="1993047at2"/>
<dbReference type="GO" id="GO:0043041">
    <property type="term" value="P:amino acid activation for nonribosomal peptide biosynthetic process"/>
    <property type="evidence" value="ECO:0007669"/>
    <property type="project" value="TreeGrafter"/>
</dbReference>
<dbReference type="GO" id="GO:0005737">
    <property type="term" value="C:cytoplasm"/>
    <property type="evidence" value="ECO:0007669"/>
    <property type="project" value="TreeGrafter"/>
</dbReference>
<protein>
    <submittedName>
        <fullName evidence="2">Chromosome condensation protein</fullName>
    </submittedName>
</protein>
<organism evidence="2 3">
    <name type="scientific">Ruminococcus albus SY3</name>
    <dbReference type="NCBI Taxonomy" id="1341156"/>
    <lineage>
        <taxon>Bacteria</taxon>
        <taxon>Bacillati</taxon>
        <taxon>Bacillota</taxon>
        <taxon>Clostridia</taxon>
        <taxon>Eubacteriales</taxon>
        <taxon>Oscillospiraceae</taxon>
        <taxon>Ruminococcus</taxon>
    </lineage>
</organism>
<dbReference type="GO" id="GO:0031177">
    <property type="term" value="F:phosphopantetheine binding"/>
    <property type="evidence" value="ECO:0007669"/>
    <property type="project" value="TreeGrafter"/>
</dbReference>
<proteinExistence type="predicted"/>
<evidence type="ECO:0000313" key="3">
    <source>
        <dbReference type="Proteomes" id="UP000021369"/>
    </source>
</evidence>
<dbReference type="PATRIC" id="fig|1341156.4.peg.1054"/>
<dbReference type="PANTHER" id="PTHR45527">
    <property type="entry name" value="NONRIBOSOMAL PEPTIDE SYNTHETASE"/>
    <property type="match status" value="1"/>
</dbReference>
<dbReference type="SUPFAM" id="SSF52777">
    <property type="entry name" value="CoA-dependent acyltransferases"/>
    <property type="match status" value="2"/>
</dbReference>
<dbReference type="Gene3D" id="3.30.559.10">
    <property type="entry name" value="Chloramphenicol acetyltransferase-like domain"/>
    <property type="match status" value="1"/>
</dbReference>
<name>A0A011VZ54_RUMAL</name>
<gene>
    <name evidence="2" type="ORF">RASY3_08740</name>
</gene>
<accession>A0A011VZ54</accession>
<sequence length="462" mass="53858">MEKRYELTAAQKMHYRWIKEYGTQQVSGLSIVAAFKMELDIGVLKKCIELEKQRYSCLRLRFTKPDKNGEIQQYIADYQPEEIREYDLTEMTLSKADNIMQNWAYETFDGDDIPMCEFRIVMLPEGYTGFFVHMDHRLNDSVGVAVMATDIMGLYKHFKFGDEEPAPLADFEKVLINDLEKASNEKRHAKAKRFWEEELDTLGEPLYSDIQGTSVLEEARKKHGDPDLRAADIERKELFVAVKDYQLEVDSMQRAINFCLHNQISPTNLILLVIRTYLSKVNGGQEDITVENFISRRSTNDELTSGGSRTLCFPCRTVISGDTTFIDAARMIQNHQNRIYMFSGYDPQFIRDEMKRRYNTPDDTTYVSVYLTYQPPMNTKDLDPNAENLPMYVKWFANGAATKKMYLTVSHLPDRKLNFSYHYQTAHLTEKDAELMYYYMMRILFRGIEDPGRTIAEIIDMV</sequence>
<dbReference type="EMBL" id="JEOB01000002">
    <property type="protein sequence ID" value="EXM39838.1"/>
    <property type="molecule type" value="Genomic_DNA"/>
</dbReference>
<feature type="domain" description="Condensation" evidence="1">
    <location>
        <begin position="2"/>
        <end position="457"/>
    </location>
</feature>
<reference evidence="2 3" key="1">
    <citation type="submission" date="2013-06" db="EMBL/GenBank/DDBJ databases">
        <title>Rumen cellulosomics: divergent fiber-degrading strategies revealed by comparative genome-wide analysis of six Ruminococcal strains.</title>
        <authorList>
            <person name="Dassa B."/>
            <person name="Borovok I."/>
            <person name="Lamed R."/>
            <person name="Flint H."/>
            <person name="Yeoman C.J."/>
            <person name="White B."/>
            <person name="Bayer E.A."/>
        </authorList>
    </citation>
    <scope>NUCLEOTIDE SEQUENCE [LARGE SCALE GENOMIC DNA]</scope>
    <source>
        <strain evidence="2 3">SY3</strain>
    </source>
</reference>
<dbReference type="Pfam" id="PF00668">
    <property type="entry name" value="Condensation"/>
    <property type="match status" value="1"/>
</dbReference>
<dbReference type="RefSeq" id="WP_037286997.1">
    <property type="nucleotide sequence ID" value="NZ_JEOB01000002.1"/>
</dbReference>
<dbReference type="Proteomes" id="UP000021369">
    <property type="component" value="Unassembled WGS sequence"/>
</dbReference>
<dbReference type="AlphaFoldDB" id="A0A011VZ54"/>
<dbReference type="InterPro" id="IPR001242">
    <property type="entry name" value="Condensation_dom"/>
</dbReference>
<evidence type="ECO:0000259" key="1">
    <source>
        <dbReference type="Pfam" id="PF00668"/>
    </source>
</evidence>
<dbReference type="InterPro" id="IPR023213">
    <property type="entry name" value="CAT-like_dom_sf"/>
</dbReference>
<keyword evidence="3" id="KW-1185">Reference proteome</keyword>
<evidence type="ECO:0000313" key="2">
    <source>
        <dbReference type="EMBL" id="EXM39838.1"/>
    </source>
</evidence>
<dbReference type="GO" id="GO:0008610">
    <property type="term" value="P:lipid biosynthetic process"/>
    <property type="evidence" value="ECO:0007669"/>
    <property type="project" value="UniProtKB-ARBA"/>
</dbReference>
<dbReference type="GO" id="GO:0003824">
    <property type="term" value="F:catalytic activity"/>
    <property type="evidence" value="ECO:0007669"/>
    <property type="project" value="InterPro"/>
</dbReference>
<comment type="caution">
    <text evidence="2">The sequence shown here is derived from an EMBL/GenBank/DDBJ whole genome shotgun (WGS) entry which is preliminary data.</text>
</comment>
<dbReference type="Gene3D" id="3.30.559.30">
    <property type="entry name" value="Nonribosomal peptide synthetase, condensation domain"/>
    <property type="match status" value="1"/>
</dbReference>